<keyword evidence="3" id="KW-1185">Reference proteome</keyword>
<dbReference type="EMBL" id="CAJFDI010000005">
    <property type="protein sequence ID" value="CAD5229964.1"/>
    <property type="molecule type" value="Genomic_DNA"/>
</dbReference>
<evidence type="ECO:0000256" key="1">
    <source>
        <dbReference type="SAM" id="Phobius"/>
    </source>
</evidence>
<name>A0A811LT95_BURXY</name>
<comment type="caution">
    <text evidence="2">The sequence shown here is derived from an EMBL/GenBank/DDBJ whole genome shotgun (WGS) entry which is preliminary data.</text>
</comment>
<dbReference type="EMBL" id="CAJFCV020000005">
    <property type="protein sequence ID" value="CAG9120777.1"/>
    <property type="molecule type" value="Genomic_DNA"/>
</dbReference>
<proteinExistence type="predicted"/>
<keyword evidence="1" id="KW-1133">Transmembrane helix</keyword>
<dbReference type="Proteomes" id="UP000582659">
    <property type="component" value="Unassembled WGS sequence"/>
</dbReference>
<gene>
    <name evidence="2" type="ORF">BXYJ_LOCUS10750</name>
</gene>
<feature type="transmembrane region" description="Helical" evidence="1">
    <location>
        <begin position="206"/>
        <end position="228"/>
    </location>
</feature>
<keyword evidence="1" id="KW-0472">Membrane</keyword>
<evidence type="ECO:0000313" key="3">
    <source>
        <dbReference type="Proteomes" id="UP000659654"/>
    </source>
</evidence>
<dbReference type="Proteomes" id="UP000659654">
    <property type="component" value="Unassembled WGS sequence"/>
</dbReference>
<reference evidence="2" key="1">
    <citation type="submission" date="2020-09" db="EMBL/GenBank/DDBJ databases">
        <authorList>
            <person name="Kikuchi T."/>
        </authorList>
    </citation>
    <scope>NUCLEOTIDE SEQUENCE</scope>
    <source>
        <strain evidence="2">Ka4C1</strain>
    </source>
</reference>
<protein>
    <submittedName>
        <fullName evidence="2">(pine wood nematode) hypothetical protein</fullName>
    </submittedName>
</protein>
<sequence>MHYAAVGSVDRTTNADYGCVCEKPPYFSYGINYTQQFRAKCQPAFGTAVDNMDPVPNNLIGERQKLTPLCEYVTYHAATGSPSNMKSAISIDALKIDAAETLHIVVWSVEKIELKMIWGKGCHISMEIENGSSLVTTIDGEQLKECNSRDYYNILVFNKDRNQTFEALIWLRRDGQEQKLIYNPLGGYEWYMPQRPQVIHGNFGTYFRIVVGVGALFIVLLPAVPIYIMRLRISDSAAIDSPPGPIRIGKWEI</sequence>
<accession>A0A811LT95</accession>
<organism evidence="2 3">
    <name type="scientific">Bursaphelenchus xylophilus</name>
    <name type="common">Pinewood nematode worm</name>
    <name type="synonym">Aphelenchoides xylophilus</name>
    <dbReference type="NCBI Taxonomy" id="6326"/>
    <lineage>
        <taxon>Eukaryota</taxon>
        <taxon>Metazoa</taxon>
        <taxon>Ecdysozoa</taxon>
        <taxon>Nematoda</taxon>
        <taxon>Chromadorea</taxon>
        <taxon>Rhabditida</taxon>
        <taxon>Tylenchina</taxon>
        <taxon>Tylenchomorpha</taxon>
        <taxon>Aphelenchoidea</taxon>
        <taxon>Aphelenchoididae</taxon>
        <taxon>Bursaphelenchus</taxon>
    </lineage>
</organism>
<evidence type="ECO:0000313" key="2">
    <source>
        <dbReference type="EMBL" id="CAD5229964.1"/>
    </source>
</evidence>
<dbReference type="AlphaFoldDB" id="A0A811LT95"/>
<keyword evidence="1" id="KW-0812">Transmembrane</keyword>